<reference evidence="2 3" key="1">
    <citation type="submission" date="2018-12" db="EMBL/GenBank/DDBJ databases">
        <authorList>
            <person name="Yu L."/>
        </authorList>
    </citation>
    <scope>NUCLEOTIDE SEQUENCE [LARGE SCALE GENOMIC DNA]</scope>
    <source>
        <strain evidence="2 3">HAW-EB2</strain>
    </source>
</reference>
<dbReference type="AlphaFoldDB" id="A0A3S0IQC5"/>
<keyword evidence="1" id="KW-0812">Transmembrane</keyword>
<evidence type="ECO:0000256" key="1">
    <source>
        <dbReference type="SAM" id="Phobius"/>
    </source>
</evidence>
<evidence type="ECO:0000313" key="3">
    <source>
        <dbReference type="Proteomes" id="UP000267448"/>
    </source>
</evidence>
<dbReference type="RefSeq" id="WP_126517686.1">
    <property type="nucleotide sequence ID" value="NZ_RXNU01000001.1"/>
</dbReference>
<proteinExistence type="predicted"/>
<feature type="transmembrane region" description="Helical" evidence="1">
    <location>
        <begin position="6"/>
        <end position="32"/>
    </location>
</feature>
<gene>
    <name evidence="2" type="ORF">EKG38_00515</name>
</gene>
<sequence>MNATVILNYAFMYFVLFLVVPSVTIVFAMTCIKFFKSEKIQTEGVIIELTPEKTKAKFSGLTARLNEIARGKYNVLYGASLGSILDVKSDNNHHTYENIKNCQLDYVILDEQSSVKLVITNPEHNTPENSDFIDSSLAKVGVNVIHISDNKQCDDLLVRELLVA</sequence>
<keyword evidence="1" id="KW-0472">Membrane</keyword>
<dbReference type="Proteomes" id="UP000267448">
    <property type="component" value="Unassembled WGS sequence"/>
</dbReference>
<protein>
    <submittedName>
        <fullName evidence="2">DUF2726 domain-containing protein</fullName>
    </submittedName>
</protein>
<evidence type="ECO:0000313" key="2">
    <source>
        <dbReference type="EMBL" id="RTR40442.1"/>
    </source>
</evidence>
<keyword evidence="3" id="KW-1185">Reference proteome</keyword>
<keyword evidence="1" id="KW-1133">Transmembrane helix</keyword>
<accession>A0A3S0IQC5</accession>
<comment type="caution">
    <text evidence="2">The sequence shown here is derived from an EMBL/GenBank/DDBJ whole genome shotgun (WGS) entry which is preliminary data.</text>
</comment>
<dbReference type="EMBL" id="RXNU01000001">
    <property type="protein sequence ID" value="RTR40442.1"/>
    <property type="molecule type" value="Genomic_DNA"/>
</dbReference>
<organism evidence="2 3">
    <name type="scientific">Shewanella canadensis</name>
    <dbReference type="NCBI Taxonomy" id="271096"/>
    <lineage>
        <taxon>Bacteria</taxon>
        <taxon>Pseudomonadati</taxon>
        <taxon>Pseudomonadota</taxon>
        <taxon>Gammaproteobacteria</taxon>
        <taxon>Alteromonadales</taxon>
        <taxon>Shewanellaceae</taxon>
        <taxon>Shewanella</taxon>
    </lineage>
</organism>
<dbReference type="OrthoDB" id="6263267at2"/>
<name>A0A3S0IQC5_9GAMM</name>